<sequence length="136" mass="14969">MTEMTAALEDLGLSPRARCVLMTALEGEFTQIEIARMIGVDKTTMVVTLDELERVGLAERRPSSKDRRARVIAVTAKGKAMVRKGGEVVKRVQDEVLETLPAKERAALVDGLQRLVSERLAEPAQCASPVRRRRAA</sequence>
<name>A0A6J4TSS6_9ACTN</name>
<proteinExistence type="predicted"/>
<dbReference type="InterPro" id="IPR036390">
    <property type="entry name" value="WH_DNA-bd_sf"/>
</dbReference>
<evidence type="ECO:0000256" key="2">
    <source>
        <dbReference type="ARBA" id="ARBA00023125"/>
    </source>
</evidence>
<evidence type="ECO:0000256" key="3">
    <source>
        <dbReference type="ARBA" id="ARBA00023163"/>
    </source>
</evidence>
<keyword evidence="3" id="KW-0804">Transcription</keyword>
<dbReference type="PANTHER" id="PTHR42756:SF1">
    <property type="entry name" value="TRANSCRIPTIONAL REPRESSOR OF EMRAB OPERON"/>
    <property type="match status" value="1"/>
</dbReference>
<dbReference type="Pfam" id="PF12802">
    <property type="entry name" value="MarR_2"/>
    <property type="match status" value="1"/>
</dbReference>
<evidence type="ECO:0000256" key="1">
    <source>
        <dbReference type="ARBA" id="ARBA00023015"/>
    </source>
</evidence>
<dbReference type="InterPro" id="IPR036388">
    <property type="entry name" value="WH-like_DNA-bd_sf"/>
</dbReference>
<dbReference type="SUPFAM" id="SSF46785">
    <property type="entry name" value="Winged helix' DNA-binding domain"/>
    <property type="match status" value="1"/>
</dbReference>
<dbReference type="AlphaFoldDB" id="A0A6J4TSS6"/>
<dbReference type="GO" id="GO:0003677">
    <property type="term" value="F:DNA binding"/>
    <property type="evidence" value="ECO:0007669"/>
    <property type="project" value="UniProtKB-KW"/>
</dbReference>
<reference evidence="5" key="1">
    <citation type="submission" date="2020-02" db="EMBL/GenBank/DDBJ databases">
        <authorList>
            <person name="Meier V. D."/>
        </authorList>
    </citation>
    <scope>NUCLEOTIDE SEQUENCE</scope>
    <source>
        <strain evidence="5">AVDCRST_MAG85</strain>
    </source>
</reference>
<dbReference type="InterPro" id="IPR000835">
    <property type="entry name" value="HTH_MarR-typ"/>
</dbReference>
<dbReference type="Gene3D" id="1.10.10.10">
    <property type="entry name" value="Winged helix-like DNA-binding domain superfamily/Winged helix DNA-binding domain"/>
    <property type="match status" value="1"/>
</dbReference>
<keyword evidence="2" id="KW-0238">DNA-binding</keyword>
<feature type="domain" description="HTH marR-type" evidence="4">
    <location>
        <begin position="1"/>
        <end position="117"/>
    </location>
</feature>
<dbReference type="GO" id="GO:0003700">
    <property type="term" value="F:DNA-binding transcription factor activity"/>
    <property type="evidence" value="ECO:0007669"/>
    <property type="project" value="InterPro"/>
</dbReference>
<evidence type="ECO:0000313" key="5">
    <source>
        <dbReference type="EMBL" id="CAA9531271.1"/>
    </source>
</evidence>
<protein>
    <submittedName>
        <fullName evidence="5">Transcriptional regulator, MarR family</fullName>
    </submittedName>
</protein>
<gene>
    <name evidence="5" type="ORF">AVDCRST_MAG85-3697</name>
</gene>
<organism evidence="5">
    <name type="scientific">uncultured Solirubrobacteraceae bacterium</name>
    <dbReference type="NCBI Taxonomy" id="1162706"/>
    <lineage>
        <taxon>Bacteria</taxon>
        <taxon>Bacillati</taxon>
        <taxon>Actinomycetota</taxon>
        <taxon>Thermoleophilia</taxon>
        <taxon>Solirubrobacterales</taxon>
        <taxon>Solirubrobacteraceae</taxon>
        <taxon>environmental samples</taxon>
    </lineage>
</organism>
<dbReference type="PANTHER" id="PTHR42756">
    <property type="entry name" value="TRANSCRIPTIONAL REGULATOR, MARR"/>
    <property type="match status" value="1"/>
</dbReference>
<dbReference type="EMBL" id="CADCVT010000415">
    <property type="protein sequence ID" value="CAA9531271.1"/>
    <property type="molecule type" value="Genomic_DNA"/>
</dbReference>
<dbReference type="PROSITE" id="PS50995">
    <property type="entry name" value="HTH_MARR_2"/>
    <property type="match status" value="1"/>
</dbReference>
<keyword evidence="1" id="KW-0805">Transcription regulation</keyword>
<dbReference type="PRINTS" id="PR00598">
    <property type="entry name" value="HTHMARR"/>
</dbReference>
<accession>A0A6J4TSS6</accession>
<dbReference type="SMART" id="SM00347">
    <property type="entry name" value="HTH_MARR"/>
    <property type="match status" value="1"/>
</dbReference>
<evidence type="ECO:0000259" key="4">
    <source>
        <dbReference type="PROSITE" id="PS50995"/>
    </source>
</evidence>